<dbReference type="InterPro" id="IPR025857">
    <property type="entry name" value="MacB_PCD"/>
</dbReference>
<dbReference type="PANTHER" id="PTHR30572">
    <property type="entry name" value="MEMBRANE COMPONENT OF TRANSPORTER-RELATED"/>
    <property type="match status" value="1"/>
</dbReference>
<dbReference type="RefSeq" id="WP_369327921.1">
    <property type="nucleotide sequence ID" value="NZ_JAULBC010000001.1"/>
</dbReference>
<dbReference type="Proteomes" id="UP001560573">
    <property type="component" value="Unassembled WGS sequence"/>
</dbReference>
<feature type="transmembrane region" description="Helical" evidence="6">
    <location>
        <begin position="336"/>
        <end position="363"/>
    </location>
</feature>
<dbReference type="Pfam" id="PF12704">
    <property type="entry name" value="MacB_PCD"/>
    <property type="match status" value="1"/>
</dbReference>
<gene>
    <name evidence="9" type="ORF">QTN47_03415</name>
</gene>
<comment type="subcellular location">
    <subcellularLocation>
        <location evidence="1">Cell membrane</location>
        <topology evidence="1">Multi-pass membrane protein</topology>
    </subcellularLocation>
</comment>
<dbReference type="EMBL" id="JAULBC010000001">
    <property type="protein sequence ID" value="MEX6686525.1"/>
    <property type="molecule type" value="Genomic_DNA"/>
</dbReference>
<dbReference type="Pfam" id="PF02687">
    <property type="entry name" value="FtsX"/>
    <property type="match status" value="2"/>
</dbReference>
<proteinExistence type="predicted"/>
<name>A0ABV3ZAA1_9BACT</name>
<evidence type="ECO:0000256" key="4">
    <source>
        <dbReference type="ARBA" id="ARBA00022989"/>
    </source>
</evidence>
<feature type="transmembrane region" description="Helical" evidence="6">
    <location>
        <begin position="290"/>
        <end position="315"/>
    </location>
</feature>
<evidence type="ECO:0000313" key="9">
    <source>
        <dbReference type="EMBL" id="MEX6686525.1"/>
    </source>
</evidence>
<feature type="transmembrane region" description="Helical" evidence="6">
    <location>
        <begin position="21"/>
        <end position="39"/>
    </location>
</feature>
<evidence type="ECO:0000313" key="10">
    <source>
        <dbReference type="Proteomes" id="UP001560573"/>
    </source>
</evidence>
<feature type="domain" description="MacB-like periplasmic core" evidence="8">
    <location>
        <begin position="17"/>
        <end position="243"/>
    </location>
</feature>
<dbReference type="InterPro" id="IPR003838">
    <property type="entry name" value="ABC3_permease_C"/>
</dbReference>
<dbReference type="PANTHER" id="PTHR30572:SF18">
    <property type="entry name" value="ABC-TYPE MACROLIDE FAMILY EXPORT SYSTEM PERMEASE COMPONENT 2"/>
    <property type="match status" value="1"/>
</dbReference>
<comment type="caution">
    <text evidence="9">The sequence shown here is derived from an EMBL/GenBank/DDBJ whole genome shotgun (WGS) entry which is preliminary data.</text>
</comment>
<evidence type="ECO:0000256" key="2">
    <source>
        <dbReference type="ARBA" id="ARBA00022475"/>
    </source>
</evidence>
<dbReference type="PROSITE" id="PS51257">
    <property type="entry name" value="PROKAR_LIPOPROTEIN"/>
    <property type="match status" value="1"/>
</dbReference>
<sequence>MYFKTIWRRLIRNKAFSFINIFGLAIGLTSCLLIVMYILDESSYDQHHKDGDRLFRIALVSNKVETWAAAAAPLAFTVKSNLPEIEQSARLMTFPDIAKMLIRNKNTSDQKQFFETNGYYVDSTFFQLFTYNFVYGNGMAALNAPNTMVISKEMSERFFGKENPVNKPLSVNTPFGEFNYTVKAVFDNSTYKSHIPANYFLSMRNQDMWNWVTQQTNLVSNNVFYTYIKLKSQVDAKQFGTKLNTFFDKQAGEEMKTFGFKNTLFLQPVKDIYLHSAIGNEIRPNGAITYLYILGSIAAFILVIACINFMNLSTARSEKRAREVAVKKVIGAGRRLLVWQLLGESFIMCIAALVIAIAFTSILLPYFNALTHKNIRLADEPRLIVWIAIITLATGLFAGIYPAFYLSSFKPVQILKGKIINSFSATALRKGLVVFQFAISVCLVIAAVVIWKQLNYLDHQQLGFNTEQKLVLPLQDGYLNSESNYTALKNELLQQPEVKAVTCGSAYPGIVNLNDMLFFAEGKAKDDNVDVHTASIGENYIETMGFQLLSGRSFSKDFTADSLSIILNETAVKQLGYTAENAIGRKANYNIGKYHGALQIVGVVKDFNFESLHNHIEPYGFTTTTFGSRFGYLIANLNTKDYARAINKIEHVWTKLNPTVPFRYSFVDKDFQHNYEKEQLTSRLVTYFTIIAILIACLGLFGLSIFAAEQKRKEVGIRKVLGASAGQISLLLSKEFITLVVVGVVIASPVAWLIMNKWLQGFAYRTSISWWMFAVAGLSAVCIAFFTISFQSIKAALANPVKSLRTE</sequence>
<evidence type="ECO:0000259" key="7">
    <source>
        <dbReference type="Pfam" id="PF02687"/>
    </source>
</evidence>
<keyword evidence="10" id="KW-1185">Reference proteome</keyword>
<feature type="domain" description="ABC3 transporter permease C-terminal" evidence="7">
    <location>
        <begin position="688"/>
        <end position="796"/>
    </location>
</feature>
<feature type="transmembrane region" description="Helical" evidence="6">
    <location>
        <begin position="767"/>
        <end position="788"/>
    </location>
</feature>
<keyword evidence="4 6" id="KW-1133">Transmembrane helix</keyword>
<feature type="transmembrane region" description="Helical" evidence="6">
    <location>
        <begin position="383"/>
        <end position="406"/>
    </location>
</feature>
<keyword evidence="2" id="KW-1003">Cell membrane</keyword>
<evidence type="ECO:0000256" key="5">
    <source>
        <dbReference type="ARBA" id="ARBA00023136"/>
    </source>
</evidence>
<feature type="transmembrane region" description="Helical" evidence="6">
    <location>
        <begin position="736"/>
        <end position="755"/>
    </location>
</feature>
<evidence type="ECO:0000259" key="8">
    <source>
        <dbReference type="Pfam" id="PF12704"/>
    </source>
</evidence>
<feature type="transmembrane region" description="Helical" evidence="6">
    <location>
        <begin position="427"/>
        <end position="451"/>
    </location>
</feature>
<protein>
    <submittedName>
        <fullName evidence="9">ABC transporter permease</fullName>
    </submittedName>
</protein>
<evidence type="ECO:0000256" key="3">
    <source>
        <dbReference type="ARBA" id="ARBA00022692"/>
    </source>
</evidence>
<evidence type="ECO:0000256" key="6">
    <source>
        <dbReference type="SAM" id="Phobius"/>
    </source>
</evidence>
<organism evidence="9 10">
    <name type="scientific">Danxiaibacter flavus</name>
    <dbReference type="NCBI Taxonomy" id="3049108"/>
    <lineage>
        <taxon>Bacteria</taxon>
        <taxon>Pseudomonadati</taxon>
        <taxon>Bacteroidota</taxon>
        <taxon>Chitinophagia</taxon>
        <taxon>Chitinophagales</taxon>
        <taxon>Chitinophagaceae</taxon>
        <taxon>Danxiaibacter</taxon>
    </lineage>
</organism>
<reference evidence="9 10" key="1">
    <citation type="submission" date="2023-07" db="EMBL/GenBank/DDBJ databases">
        <authorList>
            <person name="Lian W.-H."/>
        </authorList>
    </citation>
    <scope>NUCLEOTIDE SEQUENCE [LARGE SCALE GENOMIC DNA]</scope>
    <source>
        <strain evidence="9 10">SYSU DXS3180</strain>
    </source>
</reference>
<evidence type="ECO:0000256" key="1">
    <source>
        <dbReference type="ARBA" id="ARBA00004651"/>
    </source>
</evidence>
<keyword evidence="5 6" id="KW-0472">Membrane</keyword>
<keyword evidence="3 6" id="KW-0812">Transmembrane</keyword>
<feature type="transmembrane region" description="Helical" evidence="6">
    <location>
        <begin position="684"/>
        <end position="708"/>
    </location>
</feature>
<feature type="domain" description="ABC3 transporter permease C-terminal" evidence="7">
    <location>
        <begin position="296"/>
        <end position="409"/>
    </location>
</feature>
<dbReference type="InterPro" id="IPR050250">
    <property type="entry name" value="Macrolide_Exporter_MacB"/>
</dbReference>
<accession>A0ABV3ZAA1</accession>